<comment type="similarity">
    <text evidence="1 2">Belongs to the phD/YefM antitoxin family.</text>
</comment>
<dbReference type="OrthoDB" id="33091at2"/>
<dbReference type="Proteomes" id="UP000552883">
    <property type="component" value="Unassembled WGS sequence"/>
</dbReference>
<feature type="region of interest" description="Disordered" evidence="3">
    <location>
        <begin position="57"/>
        <end position="82"/>
    </location>
</feature>
<dbReference type="InterPro" id="IPR036165">
    <property type="entry name" value="YefM-like_sf"/>
</dbReference>
<accession>A0A840XKT3</accession>
<proteinExistence type="inferred from homology"/>
<organism evidence="4 5">
    <name type="scientific">Microcella frigidaquae</name>
    <dbReference type="NCBI Taxonomy" id="424758"/>
    <lineage>
        <taxon>Bacteria</taxon>
        <taxon>Bacillati</taxon>
        <taxon>Actinomycetota</taxon>
        <taxon>Actinomycetes</taxon>
        <taxon>Micrococcales</taxon>
        <taxon>Microbacteriaceae</taxon>
        <taxon>Microcella</taxon>
    </lineage>
</organism>
<comment type="function">
    <text evidence="2">Antitoxin component of a type II toxin-antitoxin (TA) system.</text>
</comment>
<dbReference type="SUPFAM" id="SSF143120">
    <property type="entry name" value="YefM-like"/>
    <property type="match status" value="1"/>
</dbReference>
<sequence length="82" mass="9001">MEPVNLLNARNQLSKLVTAAERGDDVVIAKRGRPVVRLVPVDAPRHTGAALAERLVRNPPPSVRTPAEVDDDLRDARESWGE</sequence>
<dbReference type="RefSeq" id="WP_153982453.1">
    <property type="nucleotide sequence ID" value="NZ_BAAANZ010000008.1"/>
</dbReference>
<dbReference type="NCBIfam" id="TIGR01552">
    <property type="entry name" value="phd_fam"/>
    <property type="match status" value="1"/>
</dbReference>
<comment type="caution">
    <text evidence="4">The sequence shown here is derived from an EMBL/GenBank/DDBJ whole genome shotgun (WGS) entry which is preliminary data.</text>
</comment>
<evidence type="ECO:0000313" key="4">
    <source>
        <dbReference type="EMBL" id="MBB5618896.1"/>
    </source>
</evidence>
<evidence type="ECO:0000256" key="1">
    <source>
        <dbReference type="ARBA" id="ARBA00009981"/>
    </source>
</evidence>
<name>A0A840XKT3_9MICO</name>
<gene>
    <name evidence="4" type="ORF">BJ959_002392</name>
</gene>
<dbReference type="Pfam" id="PF02604">
    <property type="entry name" value="PhdYeFM_antitox"/>
    <property type="match status" value="1"/>
</dbReference>
<protein>
    <recommendedName>
        <fullName evidence="2">Antitoxin</fullName>
    </recommendedName>
</protein>
<dbReference type="AlphaFoldDB" id="A0A840XKT3"/>
<dbReference type="InterPro" id="IPR006442">
    <property type="entry name" value="Antitoxin_Phd/YefM"/>
</dbReference>
<evidence type="ECO:0000256" key="3">
    <source>
        <dbReference type="SAM" id="MobiDB-lite"/>
    </source>
</evidence>
<dbReference type="Gene3D" id="3.40.1620.10">
    <property type="entry name" value="YefM-like domain"/>
    <property type="match status" value="1"/>
</dbReference>
<reference evidence="4 5" key="1">
    <citation type="submission" date="2020-08" db="EMBL/GenBank/DDBJ databases">
        <title>Sequencing the genomes of 1000 actinobacteria strains.</title>
        <authorList>
            <person name="Klenk H.-P."/>
        </authorList>
    </citation>
    <scope>NUCLEOTIDE SEQUENCE [LARGE SCALE GENOMIC DNA]</scope>
    <source>
        <strain evidence="4 5">DSM 23889</strain>
    </source>
</reference>
<dbReference type="EMBL" id="JACHBS010000001">
    <property type="protein sequence ID" value="MBB5618896.1"/>
    <property type="molecule type" value="Genomic_DNA"/>
</dbReference>
<evidence type="ECO:0000256" key="2">
    <source>
        <dbReference type="RuleBase" id="RU362080"/>
    </source>
</evidence>
<evidence type="ECO:0000313" key="5">
    <source>
        <dbReference type="Proteomes" id="UP000552883"/>
    </source>
</evidence>
<keyword evidence="5" id="KW-1185">Reference proteome</keyword>